<evidence type="ECO:0000313" key="2">
    <source>
        <dbReference type="EMBL" id="VTJ55669.1"/>
    </source>
</evidence>
<gene>
    <name evidence="2" type="ORF">MONAX_5E026224</name>
</gene>
<feature type="region of interest" description="Disordered" evidence="1">
    <location>
        <begin position="59"/>
        <end position="126"/>
    </location>
</feature>
<keyword evidence="3" id="KW-1185">Reference proteome</keyword>
<name>A0A5E4AFQ1_MARMO</name>
<dbReference type="Proteomes" id="UP000335636">
    <property type="component" value="Unassembled WGS sequence"/>
</dbReference>
<comment type="caution">
    <text evidence="2">The sequence shown here is derived from an EMBL/GenBank/DDBJ whole genome shotgun (WGS) entry which is preliminary data.</text>
</comment>
<protein>
    <submittedName>
        <fullName evidence="2">Uncharacterized protein</fullName>
    </submittedName>
</protein>
<dbReference type="AlphaFoldDB" id="A0A5E4AFQ1"/>
<reference evidence="2" key="1">
    <citation type="submission" date="2019-04" db="EMBL/GenBank/DDBJ databases">
        <authorList>
            <person name="Alioto T."/>
            <person name="Alioto T."/>
        </authorList>
    </citation>
    <scope>NUCLEOTIDE SEQUENCE [LARGE SCALE GENOMIC DNA]</scope>
</reference>
<organism evidence="2 3">
    <name type="scientific">Marmota monax</name>
    <name type="common">Woodchuck</name>
    <dbReference type="NCBI Taxonomy" id="9995"/>
    <lineage>
        <taxon>Eukaryota</taxon>
        <taxon>Metazoa</taxon>
        <taxon>Chordata</taxon>
        <taxon>Craniata</taxon>
        <taxon>Vertebrata</taxon>
        <taxon>Euteleostomi</taxon>
        <taxon>Mammalia</taxon>
        <taxon>Eutheria</taxon>
        <taxon>Euarchontoglires</taxon>
        <taxon>Glires</taxon>
        <taxon>Rodentia</taxon>
        <taxon>Sciuromorpha</taxon>
        <taxon>Sciuridae</taxon>
        <taxon>Xerinae</taxon>
        <taxon>Marmotini</taxon>
        <taxon>Marmota</taxon>
    </lineage>
</organism>
<proteinExistence type="predicted"/>
<sequence length="126" mass="13026">MAAGEEAALSMPPQGRVLLAAAKLPLPTHCSECTNGRCLPGPPQARLCEPPLAVWRCKLRPPPPTLLSTAPAPTVNGPPPGSVKGPAHTANGPCSPGSSNSPARTGESGVARDPRRRTPGYHYHQC</sequence>
<feature type="compositionally biased region" description="Low complexity" evidence="1">
    <location>
        <begin position="91"/>
        <end position="102"/>
    </location>
</feature>
<dbReference type="EMBL" id="CABDUW010000054">
    <property type="protein sequence ID" value="VTJ55669.1"/>
    <property type="molecule type" value="Genomic_DNA"/>
</dbReference>
<feature type="compositionally biased region" description="Basic residues" evidence="1">
    <location>
        <begin position="114"/>
        <end position="126"/>
    </location>
</feature>
<evidence type="ECO:0000256" key="1">
    <source>
        <dbReference type="SAM" id="MobiDB-lite"/>
    </source>
</evidence>
<evidence type="ECO:0000313" key="3">
    <source>
        <dbReference type="Proteomes" id="UP000335636"/>
    </source>
</evidence>
<accession>A0A5E4AFQ1</accession>